<dbReference type="SMART" id="SM00354">
    <property type="entry name" value="HTH_LACI"/>
    <property type="match status" value="1"/>
</dbReference>
<name>A0A7C9PH77_9BURK</name>
<dbReference type="Pfam" id="PF00532">
    <property type="entry name" value="Peripla_BP_1"/>
    <property type="match status" value="1"/>
</dbReference>
<evidence type="ECO:0000256" key="2">
    <source>
        <dbReference type="ARBA" id="ARBA00023125"/>
    </source>
</evidence>
<evidence type="ECO:0000256" key="1">
    <source>
        <dbReference type="ARBA" id="ARBA00023015"/>
    </source>
</evidence>
<dbReference type="InterPro" id="IPR000843">
    <property type="entry name" value="HTH_LacI"/>
</dbReference>
<protein>
    <submittedName>
        <fullName evidence="5">LacI family transcriptional regulator</fullName>
    </submittedName>
</protein>
<keyword evidence="6" id="KW-1185">Reference proteome</keyword>
<dbReference type="CDD" id="cd01392">
    <property type="entry name" value="HTH_LacI"/>
    <property type="match status" value="1"/>
</dbReference>
<dbReference type="CDD" id="cd20010">
    <property type="entry name" value="PBP1_AglR-like"/>
    <property type="match status" value="1"/>
</dbReference>
<evidence type="ECO:0000256" key="3">
    <source>
        <dbReference type="ARBA" id="ARBA00023163"/>
    </source>
</evidence>
<dbReference type="EMBL" id="JAAGOH010000012">
    <property type="protein sequence ID" value="NDY91853.1"/>
    <property type="molecule type" value="Genomic_DNA"/>
</dbReference>
<dbReference type="Proteomes" id="UP000484255">
    <property type="component" value="Unassembled WGS sequence"/>
</dbReference>
<keyword evidence="2" id="KW-0238">DNA-binding</keyword>
<dbReference type="AlphaFoldDB" id="A0A7C9PH77"/>
<reference evidence="5 6" key="1">
    <citation type="submission" date="2020-02" db="EMBL/GenBank/DDBJ databases">
        <title>Ideonella bacterium strain TBM-1.</title>
        <authorList>
            <person name="Chen W.-M."/>
        </authorList>
    </citation>
    <scope>NUCLEOTIDE SEQUENCE [LARGE SCALE GENOMIC DNA]</scope>
    <source>
        <strain evidence="5 6">TBM-1</strain>
    </source>
</reference>
<organism evidence="5 6">
    <name type="scientific">Ideonella livida</name>
    <dbReference type="NCBI Taxonomy" id="2707176"/>
    <lineage>
        <taxon>Bacteria</taxon>
        <taxon>Pseudomonadati</taxon>
        <taxon>Pseudomonadota</taxon>
        <taxon>Betaproteobacteria</taxon>
        <taxon>Burkholderiales</taxon>
        <taxon>Sphaerotilaceae</taxon>
        <taxon>Ideonella</taxon>
    </lineage>
</organism>
<evidence type="ECO:0000313" key="6">
    <source>
        <dbReference type="Proteomes" id="UP000484255"/>
    </source>
</evidence>
<dbReference type="GO" id="GO:0000976">
    <property type="term" value="F:transcription cis-regulatory region binding"/>
    <property type="evidence" value="ECO:0007669"/>
    <property type="project" value="TreeGrafter"/>
</dbReference>
<evidence type="ECO:0000313" key="5">
    <source>
        <dbReference type="EMBL" id="NDY91853.1"/>
    </source>
</evidence>
<dbReference type="SUPFAM" id="SSF53822">
    <property type="entry name" value="Periplasmic binding protein-like I"/>
    <property type="match status" value="1"/>
</dbReference>
<keyword evidence="3" id="KW-0804">Transcription</keyword>
<dbReference type="RefSeq" id="WP_163457704.1">
    <property type="nucleotide sequence ID" value="NZ_JAAGOH010000012.1"/>
</dbReference>
<dbReference type="InterPro" id="IPR001761">
    <property type="entry name" value="Peripla_BP/Lac1_sug-bd_dom"/>
</dbReference>
<dbReference type="InterPro" id="IPR028082">
    <property type="entry name" value="Peripla_BP_I"/>
</dbReference>
<dbReference type="PANTHER" id="PTHR30146">
    <property type="entry name" value="LACI-RELATED TRANSCRIPTIONAL REPRESSOR"/>
    <property type="match status" value="1"/>
</dbReference>
<keyword evidence="1" id="KW-0805">Transcription regulation</keyword>
<sequence length="339" mass="36517">MDLKQLSQVLGLSQTTISRALNGYADVSERTRERVMAAAREHGYRPNGAARRLAVGRSEAMGIVYPTGSGDLGDPRFLAMVGGLTDRCAARNIDVLIASSPPEGELATYERLLRNGRVDGYIVPHTRRSDPRIDYLRTRRVPFVAYGRCDDCQDIAWFDFDNEAGMALAVAQLLRAGHQDIALVHAPTSLNFAHQRLLGYQRGLQAAGLPPQPQRVVPAEFTRVGGYQAAQTLMQSARPPTAIVADNHVLGVGLVRGLLDLGLRLPEDVSVIVYDGIPADSPLHSLGVNAIEQPDAASAGHCLADLLQGLTEGRPVDALQVLWQPVYAPGRTVGPPRGA</sequence>
<dbReference type="InterPro" id="IPR010982">
    <property type="entry name" value="Lambda_DNA-bd_dom_sf"/>
</dbReference>
<gene>
    <name evidence="5" type="ORF">G3A44_11715</name>
</gene>
<accession>A0A7C9PH77</accession>
<proteinExistence type="predicted"/>
<dbReference type="Pfam" id="PF00356">
    <property type="entry name" value="LacI"/>
    <property type="match status" value="1"/>
</dbReference>
<dbReference type="PANTHER" id="PTHR30146:SF109">
    <property type="entry name" value="HTH-TYPE TRANSCRIPTIONAL REGULATOR GALS"/>
    <property type="match status" value="1"/>
</dbReference>
<evidence type="ECO:0000259" key="4">
    <source>
        <dbReference type="PROSITE" id="PS50932"/>
    </source>
</evidence>
<feature type="domain" description="HTH lacI-type" evidence="4">
    <location>
        <begin position="1"/>
        <end position="55"/>
    </location>
</feature>
<comment type="caution">
    <text evidence="5">The sequence shown here is derived from an EMBL/GenBank/DDBJ whole genome shotgun (WGS) entry which is preliminary data.</text>
</comment>
<dbReference type="Gene3D" id="1.10.260.40">
    <property type="entry name" value="lambda repressor-like DNA-binding domains"/>
    <property type="match status" value="1"/>
</dbReference>
<dbReference type="SUPFAM" id="SSF47413">
    <property type="entry name" value="lambda repressor-like DNA-binding domains"/>
    <property type="match status" value="1"/>
</dbReference>
<dbReference type="PROSITE" id="PS50932">
    <property type="entry name" value="HTH_LACI_2"/>
    <property type="match status" value="1"/>
</dbReference>
<dbReference type="Gene3D" id="3.40.50.2300">
    <property type="match status" value="2"/>
</dbReference>
<dbReference type="GO" id="GO:0003700">
    <property type="term" value="F:DNA-binding transcription factor activity"/>
    <property type="evidence" value="ECO:0007669"/>
    <property type="project" value="TreeGrafter"/>
</dbReference>